<evidence type="ECO:0000256" key="10">
    <source>
        <dbReference type="SAM" id="Coils"/>
    </source>
</evidence>
<dbReference type="InterPro" id="IPR004953">
    <property type="entry name" value="EB1_C"/>
</dbReference>
<evidence type="ECO:0000256" key="6">
    <source>
        <dbReference type="ARBA" id="ARBA00022776"/>
    </source>
</evidence>
<evidence type="ECO:0000256" key="9">
    <source>
        <dbReference type="PROSITE-ProRule" id="PRU00576"/>
    </source>
</evidence>
<evidence type="ECO:0000259" key="12">
    <source>
        <dbReference type="PROSITE" id="PS51230"/>
    </source>
</evidence>
<dbReference type="EMBL" id="DS022311">
    <property type="protein sequence ID" value="OAJ44147.1"/>
    <property type="molecule type" value="Genomic_DNA"/>
</dbReference>
<dbReference type="GO" id="GO:0035371">
    <property type="term" value="C:microtubule plus-end"/>
    <property type="evidence" value="ECO:0007669"/>
    <property type="project" value="UniProtKB-ARBA"/>
</dbReference>
<dbReference type="Pfam" id="PF03271">
    <property type="entry name" value="EB1"/>
    <property type="match status" value="1"/>
</dbReference>
<keyword evidence="8" id="KW-0131">Cell cycle</keyword>
<reference evidence="13 14" key="1">
    <citation type="submission" date="2006-10" db="EMBL/GenBank/DDBJ databases">
        <title>The Genome Sequence of Batrachochytrium dendrobatidis JEL423.</title>
        <authorList>
            <consortium name="The Broad Institute Genome Sequencing Platform"/>
            <person name="Birren B."/>
            <person name="Lander E."/>
            <person name="Galagan J."/>
            <person name="Cuomo C."/>
            <person name="Devon K."/>
            <person name="Jaffe D."/>
            <person name="Butler J."/>
            <person name="Alvarez P."/>
            <person name="Gnerre S."/>
            <person name="Grabherr M."/>
            <person name="Kleber M."/>
            <person name="Mauceli E."/>
            <person name="Brockman W."/>
            <person name="Young S."/>
            <person name="LaButti K."/>
            <person name="Sykes S."/>
            <person name="DeCaprio D."/>
            <person name="Crawford M."/>
            <person name="Koehrsen M."/>
            <person name="Engels R."/>
            <person name="Montgomery P."/>
            <person name="Pearson M."/>
            <person name="Howarth C."/>
            <person name="Larson L."/>
            <person name="White J."/>
            <person name="O'Leary S."/>
            <person name="Kodira C."/>
            <person name="Zeng Q."/>
            <person name="Yandava C."/>
            <person name="Alvarado L."/>
            <person name="Longcore J."/>
            <person name="James T."/>
        </authorList>
    </citation>
    <scope>NUCLEOTIDE SEQUENCE [LARGE SCALE GENOMIC DNA]</scope>
    <source>
        <strain evidence="13 14">JEL423</strain>
    </source>
</reference>
<protein>
    <recommendedName>
        <fullName evidence="12">EB1 C-terminal domain-containing protein</fullName>
    </recommendedName>
</protein>
<dbReference type="PANTHER" id="PTHR10623">
    <property type="entry name" value="MICROTUBULE-ASSOCIATED PROTEIN RP/EB FAMILY MEMBER"/>
    <property type="match status" value="1"/>
</dbReference>
<evidence type="ECO:0000256" key="3">
    <source>
        <dbReference type="ARBA" id="ARBA00022490"/>
    </source>
</evidence>
<dbReference type="STRING" id="403673.A0A177WVR8"/>
<dbReference type="Proteomes" id="UP000077115">
    <property type="component" value="Unassembled WGS sequence"/>
</dbReference>
<gene>
    <name evidence="13" type="ORF">BDEG_27413</name>
</gene>
<dbReference type="AlphaFoldDB" id="A0A177WVR8"/>
<dbReference type="Gene3D" id="1.20.5.1430">
    <property type="match status" value="1"/>
</dbReference>
<dbReference type="VEuPathDB" id="FungiDB:BDEG_27413"/>
<dbReference type="GO" id="GO:0072686">
    <property type="term" value="C:mitotic spindle"/>
    <property type="evidence" value="ECO:0007669"/>
    <property type="project" value="UniProtKB-ARBA"/>
</dbReference>
<keyword evidence="3" id="KW-0963">Cytoplasm</keyword>
<dbReference type="PROSITE" id="PS51230">
    <property type="entry name" value="EB1_C"/>
    <property type="match status" value="1"/>
</dbReference>
<evidence type="ECO:0000256" key="7">
    <source>
        <dbReference type="ARBA" id="ARBA00023212"/>
    </source>
</evidence>
<comment type="subcellular location">
    <subcellularLocation>
        <location evidence="1">Cytoplasm</location>
        <location evidence="1">Cytoskeleton</location>
    </subcellularLocation>
</comment>
<evidence type="ECO:0000313" key="13">
    <source>
        <dbReference type="EMBL" id="OAJ44147.1"/>
    </source>
</evidence>
<keyword evidence="4" id="KW-0132">Cell division</keyword>
<evidence type="ECO:0000313" key="14">
    <source>
        <dbReference type="Proteomes" id="UP000077115"/>
    </source>
</evidence>
<dbReference type="GO" id="GO:0051010">
    <property type="term" value="F:microtubule plus-end binding"/>
    <property type="evidence" value="ECO:0007669"/>
    <property type="project" value="UniProtKB-ARBA"/>
</dbReference>
<comment type="similarity">
    <text evidence="2">Belongs to the MAPRE family.</text>
</comment>
<evidence type="ECO:0000256" key="4">
    <source>
        <dbReference type="ARBA" id="ARBA00022618"/>
    </source>
</evidence>
<evidence type="ECO:0000256" key="1">
    <source>
        <dbReference type="ARBA" id="ARBA00004245"/>
    </source>
</evidence>
<evidence type="ECO:0000256" key="5">
    <source>
        <dbReference type="ARBA" id="ARBA00022701"/>
    </source>
</evidence>
<keyword evidence="7" id="KW-0206">Cytoskeleton</keyword>
<keyword evidence="10" id="KW-0175">Coiled coil</keyword>
<organism evidence="13 14">
    <name type="scientific">Batrachochytrium dendrobatidis (strain JEL423)</name>
    <dbReference type="NCBI Taxonomy" id="403673"/>
    <lineage>
        <taxon>Eukaryota</taxon>
        <taxon>Fungi</taxon>
        <taxon>Fungi incertae sedis</taxon>
        <taxon>Chytridiomycota</taxon>
        <taxon>Chytridiomycota incertae sedis</taxon>
        <taxon>Chytridiomycetes</taxon>
        <taxon>Rhizophydiales</taxon>
        <taxon>Rhizophydiales incertae sedis</taxon>
        <taxon>Batrachochytrium</taxon>
    </lineage>
</organism>
<dbReference type="GO" id="GO:0051301">
    <property type="term" value="P:cell division"/>
    <property type="evidence" value="ECO:0007669"/>
    <property type="project" value="UniProtKB-KW"/>
</dbReference>
<feature type="region of interest" description="Disordered" evidence="11">
    <location>
        <begin position="95"/>
        <end position="152"/>
    </location>
</feature>
<evidence type="ECO:0000256" key="11">
    <source>
        <dbReference type="SAM" id="MobiDB-lite"/>
    </source>
</evidence>
<dbReference type="InterPro" id="IPR036872">
    <property type="entry name" value="CH_dom_sf"/>
</dbReference>
<dbReference type="FunFam" id="1.10.418.10:FF:000028">
    <property type="entry name" value="RP/EB family microtubule-associated protein"/>
    <property type="match status" value="1"/>
</dbReference>
<feature type="coiled-coil region" evidence="10">
    <location>
        <begin position="158"/>
        <end position="196"/>
    </location>
</feature>
<proteinExistence type="inferred from homology"/>
<dbReference type="SUPFAM" id="SSF140612">
    <property type="entry name" value="EB1 dimerisation domain-like"/>
    <property type="match status" value="1"/>
</dbReference>
<dbReference type="InterPro" id="IPR027328">
    <property type="entry name" value="MAPRE"/>
</dbReference>
<keyword evidence="6" id="KW-0498">Mitosis</keyword>
<sequence length="245" mass="27872">MDSIYRDVPMSKVKFGAKHEYEYVSNFKVLQAVFDKHKIDNTIPVERLMKCRFQDNLEFLQWMKKYWDQYYPGGPYDALGRRKGEVVGGNTMRHSAIKAPSPHMPGPGSAGVKKAMSNSHMSRSTASTTSASTARKTTAPPRAAAAAGPLNNNEDAIRAELVAEYQKMTTQMTQQMQELKLTVEQVEKEREFYFSKLREIELYIQTRTEAGIDDHMDATFKEVQAIMYKTEDGFEIPETAEEATF</sequence>
<accession>A0A177WVR8</accession>
<reference evidence="13 14" key="2">
    <citation type="submission" date="2016-05" db="EMBL/GenBank/DDBJ databases">
        <title>Lineage-specific infection strategies underlie the spectrum of fungal disease in amphibians.</title>
        <authorList>
            <person name="Cuomo C.A."/>
            <person name="Farrer R.A."/>
            <person name="James T."/>
            <person name="Longcore J."/>
            <person name="Birren B."/>
        </authorList>
    </citation>
    <scope>NUCLEOTIDE SEQUENCE [LARGE SCALE GENOMIC DNA]</scope>
    <source>
        <strain evidence="13 14">JEL423</strain>
    </source>
</reference>
<dbReference type="InterPro" id="IPR036133">
    <property type="entry name" value="EB1_C_sf"/>
</dbReference>
<dbReference type="OrthoDB" id="2119228at2759"/>
<dbReference type="GO" id="GO:0030473">
    <property type="term" value="P:nuclear migration along microtubule"/>
    <property type="evidence" value="ECO:0007669"/>
    <property type="project" value="UniProtKB-ARBA"/>
</dbReference>
<feature type="compositionally biased region" description="Low complexity" evidence="11">
    <location>
        <begin position="122"/>
        <end position="147"/>
    </location>
</feature>
<dbReference type="GO" id="GO:0035372">
    <property type="term" value="P:protein localization to microtubule"/>
    <property type="evidence" value="ECO:0007669"/>
    <property type="project" value="UniProtKB-ARBA"/>
</dbReference>
<dbReference type="Gene3D" id="1.10.418.10">
    <property type="entry name" value="Calponin-like domain"/>
    <property type="match status" value="1"/>
</dbReference>
<keyword evidence="5 9" id="KW-0493">Microtubule</keyword>
<feature type="domain" description="EB1 C-terminal" evidence="12">
    <location>
        <begin position="161"/>
        <end position="236"/>
    </location>
</feature>
<name>A0A177WVR8_BATDL</name>
<evidence type="ECO:0000256" key="8">
    <source>
        <dbReference type="ARBA" id="ARBA00023306"/>
    </source>
</evidence>
<dbReference type="SUPFAM" id="SSF47576">
    <property type="entry name" value="Calponin-homology domain, CH-domain"/>
    <property type="match status" value="1"/>
</dbReference>
<evidence type="ECO:0000256" key="2">
    <source>
        <dbReference type="ARBA" id="ARBA00010729"/>
    </source>
</evidence>